<feature type="binding site" evidence="6">
    <location>
        <position position="458"/>
    </location>
    <ligand>
        <name>Mg(2+)</name>
        <dbReference type="ChEBI" id="CHEBI:18420"/>
    </ligand>
</feature>
<name>A0ABM9AUE3_9BACT</name>
<reference evidence="12" key="1">
    <citation type="submission" date="2021-12" db="EMBL/GenBank/DDBJ databases">
        <authorList>
            <person name="Rodrigo-Torres L."/>
            <person name="Arahal R. D."/>
            <person name="Lucena T."/>
        </authorList>
    </citation>
    <scope>NUCLEOTIDE SEQUENCE</scope>
    <source>
        <strain evidence="12">CECT 8858</strain>
    </source>
</reference>
<dbReference type="NCBIfam" id="TIGR03705">
    <property type="entry name" value="poly_P_kin"/>
    <property type="match status" value="1"/>
</dbReference>
<dbReference type="Proteomes" id="UP000837932">
    <property type="component" value="Unassembled WGS sequence"/>
</dbReference>
<feature type="domain" description="Polyphosphate kinase N-terminal" evidence="9">
    <location>
        <begin position="55"/>
        <end position="159"/>
    </location>
</feature>
<evidence type="ECO:0000256" key="6">
    <source>
        <dbReference type="HAMAP-Rule" id="MF_00347"/>
    </source>
</evidence>
<organism evidence="12 13">
    <name type="scientific">Emticicia aquatica</name>
    <dbReference type="NCBI Taxonomy" id="1681835"/>
    <lineage>
        <taxon>Bacteria</taxon>
        <taxon>Pseudomonadati</taxon>
        <taxon>Bacteroidota</taxon>
        <taxon>Cytophagia</taxon>
        <taxon>Cytophagales</taxon>
        <taxon>Leadbetterellaceae</taxon>
        <taxon>Emticicia</taxon>
    </lineage>
</organism>
<evidence type="ECO:0000313" key="12">
    <source>
        <dbReference type="EMBL" id="CAH0997549.1"/>
    </source>
</evidence>
<keyword evidence="5 6" id="KW-0067">ATP-binding</keyword>
<accession>A0ABM9AUE3</accession>
<dbReference type="RefSeq" id="WP_238808309.1">
    <property type="nucleotide sequence ID" value="NZ_CAKLPY010000004.1"/>
</dbReference>
<evidence type="ECO:0000256" key="3">
    <source>
        <dbReference type="ARBA" id="ARBA00022741"/>
    </source>
</evidence>
<dbReference type="Gene3D" id="3.30.1840.10">
    <property type="entry name" value="Polyphosphate kinase middle domain"/>
    <property type="match status" value="1"/>
</dbReference>
<comment type="catalytic activity">
    <reaction evidence="6 7">
        <text>[phosphate](n) + ATP = [phosphate](n+1) + ADP</text>
        <dbReference type="Rhea" id="RHEA:19573"/>
        <dbReference type="Rhea" id="RHEA-COMP:9859"/>
        <dbReference type="Rhea" id="RHEA-COMP:14280"/>
        <dbReference type="ChEBI" id="CHEBI:16838"/>
        <dbReference type="ChEBI" id="CHEBI:30616"/>
        <dbReference type="ChEBI" id="CHEBI:456216"/>
        <dbReference type="EC" id="2.7.4.1"/>
    </reaction>
</comment>
<dbReference type="PIRSF" id="PIRSF015589">
    <property type="entry name" value="PP_kinase"/>
    <property type="match status" value="1"/>
</dbReference>
<feature type="binding site" evidence="6">
    <location>
        <position position="428"/>
    </location>
    <ligand>
        <name>Mg(2+)</name>
        <dbReference type="ChEBI" id="CHEBI:18420"/>
    </ligand>
</feature>
<feature type="binding site" evidence="6">
    <location>
        <position position="521"/>
    </location>
    <ligand>
        <name>ATP</name>
        <dbReference type="ChEBI" id="CHEBI:30616"/>
    </ligand>
</feature>
<feature type="domain" description="Polyphosphate kinase middle" evidence="8">
    <location>
        <begin position="176"/>
        <end position="356"/>
    </location>
</feature>
<evidence type="ECO:0000256" key="7">
    <source>
        <dbReference type="RuleBase" id="RU003800"/>
    </source>
</evidence>
<keyword evidence="2 6" id="KW-0808">Transferase</keyword>
<feature type="binding site" evidence="6">
    <location>
        <position position="645"/>
    </location>
    <ligand>
        <name>ATP</name>
        <dbReference type="ChEBI" id="CHEBI:30616"/>
    </ligand>
</feature>
<dbReference type="InterPro" id="IPR025198">
    <property type="entry name" value="PPK_N_dom"/>
</dbReference>
<evidence type="ECO:0000259" key="10">
    <source>
        <dbReference type="Pfam" id="PF13090"/>
    </source>
</evidence>
<feature type="binding site" evidence="6">
    <location>
        <position position="93"/>
    </location>
    <ligand>
        <name>ATP</name>
        <dbReference type="ChEBI" id="CHEBI:30616"/>
    </ligand>
</feature>
<dbReference type="InterPro" id="IPR041108">
    <property type="entry name" value="PP_kinase_C_1"/>
</dbReference>
<feature type="domain" description="Polyphosphate kinase C-terminal" evidence="10">
    <location>
        <begin position="556"/>
        <end position="716"/>
    </location>
</feature>
<dbReference type="InterPro" id="IPR003414">
    <property type="entry name" value="PP_kinase"/>
</dbReference>
<dbReference type="NCBIfam" id="NF003917">
    <property type="entry name" value="PRK05443.1-1"/>
    <property type="match status" value="1"/>
</dbReference>
<evidence type="ECO:0000256" key="1">
    <source>
        <dbReference type="ARBA" id="ARBA00022553"/>
    </source>
</evidence>
<evidence type="ECO:0000313" key="13">
    <source>
        <dbReference type="Proteomes" id="UP000837932"/>
    </source>
</evidence>
<feature type="binding site" evidence="6">
    <location>
        <position position="617"/>
    </location>
    <ligand>
        <name>ATP</name>
        <dbReference type="ChEBI" id="CHEBI:30616"/>
    </ligand>
</feature>
<proteinExistence type="inferred from homology"/>
<keyword evidence="3 6" id="KW-0547">Nucleotide-binding</keyword>
<feature type="domain" description="Polyphosphate kinase C-terminal" evidence="11">
    <location>
        <begin position="384"/>
        <end position="549"/>
    </location>
</feature>
<dbReference type="Gene3D" id="3.30.870.10">
    <property type="entry name" value="Endonuclease Chain A"/>
    <property type="match status" value="2"/>
</dbReference>
<dbReference type="HAMAP" id="MF_00347">
    <property type="entry name" value="Polyphosphate_kinase"/>
    <property type="match status" value="1"/>
</dbReference>
<dbReference type="EMBL" id="CAKLPY010000004">
    <property type="protein sequence ID" value="CAH0997549.1"/>
    <property type="molecule type" value="Genomic_DNA"/>
</dbReference>
<dbReference type="SUPFAM" id="SSF140356">
    <property type="entry name" value="PPK N-terminal domain-like"/>
    <property type="match status" value="1"/>
</dbReference>
<dbReference type="SUPFAM" id="SSF56024">
    <property type="entry name" value="Phospholipase D/nuclease"/>
    <property type="match status" value="2"/>
</dbReference>
<dbReference type="Pfam" id="PF13089">
    <property type="entry name" value="PP_kinase_N"/>
    <property type="match status" value="1"/>
</dbReference>
<dbReference type="EC" id="2.7.4.1" evidence="6 7"/>
<dbReference type="InterPro" id="IPR025200">
    <property type="entry name" value="PPK_C_dom2"/>
</dbReference>
<dbReference type="SUPFAM" id="SSF143724">
    <property type="entry name" value="PHP14-like"/>
    <property type="match status" value="1"/>
</dbReference>
<comment type="similarity">
    <text evidence="6 7">Belongs to the polyphosphate kinase 1 (PPK1) family.</text>
</comment>
<comment type="PTM">
    <text evidence="6 7">An intermediate of this reaction is the autophosphorylated ppk in which a phosphate is covalently linked to a histidine residue through a N-P bond.</text>
</comment>
<evidence type="ECO:0000259" key="8">
    <source>
        <dbReference type="Pfam" id="PF02503"/>
    </source>
</evidence>
<dbReference type="NCBIfam" id="NF003921">
    <property type="entry name" value="PRK05443.2-2"/>
    <property type="match status" value="1"/>
</dbReference>
<comment type="function">
    <text evidence="6 7">Catalyzes the reversible transfer of the terminal phosphate of ATP to form a long-chain polyphosphate (polyP).</text>
</comment>
<dbReference type="InterPro" id="IPR036830">
    <property type="entry name" value="PP_kinase_middle_dom_sf"/>
</dbReference>
<comment type="caution">
    <text evidence="12">The sequence shown here is derived from an EMBL/GenBank/DDBJ whole genome shotgun (WGS) entry which is preliminary data.</text>
</comment>
<keyword evidence="1 6" id="KW-0597">Phosphoprotein</keyword>
<dbReference type="CDD" id="cd09168">
    <property type="entry name" value="PLDc_PaPPK1_C2_like"/>
    <property type="match status" value="1"/>
</dbReference>
<evidence type="ECO:0000259" key="9">
    <source>
        <dbReference type="Pfam" id="PF13089"/>
    </source>
</evidence>
<dbReference type="GO" id="GO:0008976">
    <property type="term" value="F:polyphosphate kinase activity"/>
    <property type="evidence" value="ECO:0007669"/>
    <property type="project" value="UniProtKB-EC"/>
</dbReference>
<dbReference type="Pfam" id="PF02503">
    <property type="entry name" value="PP_kinase"/>
    <property type="match status" value="1"/>
</dbReference>
<dbReference type="Pfam" id="PF13090">
    <property type="entry name" value="PP_kinase_C"/>
    <property type="match status" value="1"/>
</dbReference>
<keyword evidence="4 6" id="KW-0418">Kinase</keyword>
<keyword evidence="6" id="KW-0479">Metal-binding</keyword>
<comment type="cofactor">
    <cofactor evidence="6">
        <name>Mg(2+)</name>
        <dbReference type="ChEBI" id="CHEBI:18420"/>
    </cofactor>
</comment>
<dbReference type="Pfam" id="PF17941">
    <property type="entry name" value="PP_kinase_C_1"/>
    <property type="match status" value="1"/>
</dbReference>
<dbReference type="PANTHER" id="PTHR30218:SF0">
    <property type="entry name" value="POLYPHOSPHATE KINASE"/>
    <property type="match status" value="1"/>
</dbReference>
<dbReference type="PANTHER" id="PTHR30218">
    <property type="entry name" value="POLYPHOSPHATE KINASE"/>
    <property type="match status" value="1"/>
</dbReference>
<keyword evidence="6" id="KW-0460">Magnesium</keyword>
<evidence type="ECO:0000256" key="5">
    <source>
        <dbReference type="ARBA" id="ARBA00022840"/>
    </source>
</evidence>
<evidence type="ECO:0000256" key="2">
    <source>
        <dbReference type="ARBA" id="ARBA00022679"/>
    </source>
</evidence>
<dbReference type="Gene3D" id="1.20.58.310">
    <property type="entry name" value="Polyphosphate kinase N-terminal domain"/>
    <property type="match status" value="1"/>
</dbReference>
<evidence type="ECO:0000256" key="4">
    <source>
        <dbReference type="ARBA" id="ARBA00022777"/>
    </source>
</evidence>
<protein>
    <recommendedName>
        <fullName evidence="6 7">Polyphosphate kinase</fullName>
        <ecNumber evidence="6 7">2.7.4.1</ecNumber>
    </recommendedName>
    <alternativeName>
        <fullName evidence="6">ATP-polyphosphate phosphotransferase</fullName>
    </alternativeName>
    <alternativeName>
        <fullName evidence="6">Polyphosphoric acid kinase</fullName>
    </alternativeName>
</protein>
<sequence length="770" mass="89916">MKENAKNTPTDKGSKSSLFSFLNGLVAPTKDNETKSKSEDSKINRYADSIEQSNYLSRDLSWLKFNERVLDQAREKDLNLFERLKFLAITASNLDEFFTVRLGSLYNYLDFNKERIDYSGLREIPFRKALMLSVKQFCQEQDRIFKEELTPLFPEYKFRITKVNDLTSNELDEAIAYFDNTIYPMLTPMLFDHTHAFPVLIAKTLIFGVVTDANRSTLFPDDSENKKISFVQIPGNLPRFYSIERGEEILFLPIEEIVRHEIKKLYRNVEIQSANLFRIVRNGDFTLEESDDIEADFVDEIKQKIKSRRLGRVVHMEIEPNANEWMLTMLQKRFEIDKYNIFFDEFLIDYTCLWQIIRHPEFQEDIKPVHPPISPLRLRDKNADIFEVIREKDLLLHHPYNNFEPVLQLIEKAAEDPDVLAIKLTIYRLAKKSRVTQALLKAAENGKHVSVLFEIKARFDEENNIREADRLQRAGCFVIYGIGWYKTHTKLMLIVRKEGNKVTQYAHLASGNYNEDTARLYTDIGLLTSNPTYTKDISEFFNVITGHSQPADYHNLITSPRDMRNKLIEMIRIEAENAKNGLPSGICIKLNSVEDQFVIDELYKASQAGVRIKMIVRGICCLRPGRKGLSENITVRSIVGLFLEHARIFYFHNNNQPKLYGGSADIMVRSFDKRIESLFEMVDDEVKRQIMHILDYNLRDNVNSYELQEDGTYKKVVCTLTPDDQPFDIHQRFFEVREKESEPFNLFDNIVKVDDSKETQENEEQLTIES</sequence>
<feature type="active site" description="Phosphohistidine intermediate" evidence="6">
    <location>
        <position position="488"/>
    </location>
</feature>
<gene>
    <name evidence="6 12" type="primary">ppk</name>
    <name evidence="12" type="ORF">EMA8858_03683</name>
</gene>
<evidence type="ECO:0000259" key="11">
    <source>
        <dbReference type="Pfam" id="PF17941"/>
    </source>
</evidence>
<dbReference type="InterPro" id="IPR036832">
    <property type="entry name" value="PPK_N_dom_sf"/>
</dbReference>
<keyword evidence="13" id="KW-1185">Reference proteome</keyword>
<dbReference type="InterPro" id="IPR024953">
    <property type="entry name" value="PP_kinase_middle"/>
</dbReference>